<protein>
    <recommendedName>
        <fullName evidence="2">Phage related protein</fullName>
    </recommendedName>
</protein>
<proteinExistence type="predicted"/>
<reference evidence="1" key="1">
    <citation type="submission" date="2024-06" db="EMBL/GenBank/DDBJ databases">
        <authorList>
            <person name="Dussert Y."/>
            <person name="Peccoud J."/>
            <person name="Pigeault R."/>
        </authorList>
    </citation>
    <scope>NUCLEOTIDE SEQUENCE</scope>
    <source>
        <strain evidence="1">WArc</strain>
    </source>
</reference>
<name>A0AAU7Q089_9RICK</name>
<organism evidence="1">
    <name type="scientific">Wolbachia endosymbiont of Armadillidium arcangelii</name>
    <dbReference type="NCBI Taxonomy" id="3158571"/>
    <lineage>
        <taxon>Bacteria</taxon>
        <taxon>Pseudomonadati</taxon>
        <taxon>Pseudomonadota</taxon>
        <taxon>Alphaproteobacteria</taxon>
        <taxon>Rickettsiales</taxon>
        <taxon>Anaplasmataceae</taxon>
        <taxon>Wolbachieae</taxon>
        <taxon>Wolbachia</taxon>
    </lineage>
</organism>
<evidence type="ECO:0000313" key="1">
    <source>
        <dbReference type="EMBL" id="XBS66547.1"/>
    </source>
</evidence>
<accession>A0AAU7Q089</accession>
<dbReference type="RefSeq" id="WP_349966925.1">
    <property type="nucleotide sequence ID" value="NZ_CP157942.1"/>
</dbReference>
<gene>
    <name evidence="1" type="ORF">ABLO99_04580</name>
</gene>
<sequence length="171" mass="18952">MLTDFLTDFNTAKPRSSLIPAGTIAKVLVKICPGGHEPNGLLTKSKNTGSIYLNLEFTVVEGPYSKRKIYQIFGIQGSKLNENGEDIWGEMGRSMIRSILESARNIYPHDDREEANLARKIKSISELNGLECLVKIGTETSGYGEKNKIISVITPEYGSYASFMKATVNWN</sequence>
<evidence type="ECO:0008006" key="2">
    <source>
        <dbReference type="Google" id="ProtNLM"/>
    </source>
</evidence>
<dbReference type="AlphaFoldDB" id="A0AAU7Q089"/>
<dbReference type="EMBL" id="CP157942">
    <property type="protein sequence ID" value="XBS66547.1"/>
    <property type="molecule type" value="Genomic_DNA"/>
</dbReference>